<evidence type="ECO:0000256" key="1">
    <source>
        <dbReference type="ARBA" id="ARBA00022490"/>
    </source>
</evidence>
<dbReference type="InterPro" id="IPR028998">
    <property type="entry name" value="RimP_C"/>
</dbReference>
<name>A0A2T1A4N7_9ACTN</name>
<dbReference type="NCBIfam" id="NF000930">
    <property type="entry name" value="PRK00092.2-2"/>
    <property type="match status" value="1"/>
</dbReference>
<keyword evidence="2 3" id="KW-0690">Ribosome biogenesis</keyword>
<dbReference type="RefSeq" id="WP_106347715.1">
    <property type="nucleotide sequence ID" value="NZ_PVUE01000002.1"/>
</dbReference>
<dbReference type="OrthoDB" id="9805006at2"/>
<feature type="region of interest" description="Disordered" evidence="4">
    <location>
        <begin position="160"/>
        <end position="184"/>
    </location>
</feature>
<dbReference type="GO" id="GO:0000028">
    <property type="term" value="P:ribosomal small subunit assembly"/>
    <property type="evidence" value="ECO:0007669"/>
    <property type="project" value="TreeGrafter"/>
</dbReference>
<comment type="function">
    <text evidence="3">Required for maturation of 30S ribosomal subunits.</text>
</comment>
<proteinExistence type="inferred from homology"/>
<dbReference type="CDD" id="cd01734">
    <property type="entry name" value="YlxS_C"/>
    <property type="match status" value="1"/>
</dbReference>
<feature type="compositionally biased region" description="Polar residues" evidence="4">
    <location>
        <begin position="1"/>
        <end position="12"/>
    </location>
</feature>
<dbReference type="Proteomes" id="UP000237752">
    <property type="component" value="Unassembled WGS sequence"/>
</dbReference>
<dbReference type="PANTHER" id="PTHR33867">
    <property type="entry name" value="RIBOSOME MATURATION FACTOR RIMP"/>
    <property type="match status" value="1"/>
</dbReference>
<organism evidence="7 8">
    <name type="scientific">Antricoccus suffuscus</name>
    <dbReference type="NCBI Taxonomy" id="1629062"/>
    <lineage>
        <taxon>Bacteria</taxon>
        <taxon>Bacillati</taxon>
        <taxon>Actinomycetota</taxon>
        <taxon>Actinomycetes</taxon>
        <taxon>Geodermatophilales</taxon>
        <taxon>Antricoccaceae</taxon>
        <taxon>Antricoccus</taxon>
    </lineage>
</organism>
<dbReference type="EMBL" id="PVUE01000002">
    <property type="protein sequence ID" value="PRZ43565.1"/>
    <property type="molecule type" value="Genomic_DNA"/>
</dbReference>
<gene>
    <name evidence="3" type="primary">rimP</name>
    <name evidence="7" type="ORF">CLV47_102253</name>
</gene>
<evidence type="ECO:0000256" key="2">
    <source>
        <dbReference type="ARBA" id="ARBA00022517"/>
    </source>
</evidence>
<evidence type="ECO:0000259" key="6">
    <source>
        <dbReference type="Pfam" id="PF17384"/>
    </source>
</evidence>
<protein>
    <recommendedName>
        <fullName evidence="3">Ribosome maturation factor RimP</fullName>
    </recommendedName>
</protein>
<keyword evidence="1 3" id="KW-0963">Cytoplasm</keyword>
<dbReference type="GO" id="GO:0005829">
    <property type="term" value="C:cytosol"/>
    <property type="evidence" value="ECO:0007669"/>
    <property type="project" value="TreeGrafter"/>
</dbReference>
<comment type="caution">
    <text evidence="7">The sequence shown here is derived from an EMBL/GenBank/DDBJ whole genome shotgun (WGS) entry which is preliminary data.</text>
</comment>
<evidence type="ECO:0000256" key="4">
    <source>
        <dbReference type="SAM" id="MobiDB-lite"/>
    </source>
</evidence>
<keyword evidence="8" id="KW-1185">Reference proteome</keyword>
<dbReference type="GO" id="GO:0006412">
    <property type="term" value="P:translation"/>
    <property type="evidence" value="ECO:0007669"/>
    <property type="project" value="TreeGrafter"/>
</dbReference>
<dbReference type="Pfam" id="PF17384">
    <property type="entry name" value="DUF150_C"/>
    <property type="match status" value="1"/>
</dbReference>
<evidence type="ECO:0000259" key="5">
    <source>
        <dbReference type="Pfam" id="PF02576"/>
    </source>
</evidence>
<evidence type="ECO:0000256" key="3">
    <source>
        <dbReference type="HAMAP-Rule" id="MF_01077"/>
    </source>
</evidence>
<dbReference type="InterPro" id="IPR003728">
    <property type="entry name" value="Ribosome_maturation_RimP"/>
</dbReference>
<dbReference type="Gene3D" id="3.30.300.70">
    <property type="entry name" value="RimP-like superfamily, N-terminal"/>
    <property type="match status" value="1"/>
</dbReference>
<dbReference type="Pfam" id="PF02576">
    <property type="entry name" value="RimP_N"/>
    <property type="match status" value="1"/>
</dbReference>
<dbReference type="SUPFAM" id="SSF75420">
    <property type="entry name" value="YhbC-like, N-terminal domain"/>
    <property type="match status" value="1"/>
</dbReference>
<accession>A0A2T1A4N7</accession>
<dbReference type="InterPro" id="IPR035956">
    <property type="entry name" value="RimP_N_sf"/>
</dbReference>
<comment type="subcellular location">
    <subcellularLocation>
        <location evidence="3">Cytoplasm</location>
    </subcellularLocation>
</comment>
<feature type="region of interest" description="Disordered" evidence="4">
    <location>
        <begin position="1"/>
        <end position="20"/>
    </location>
</feature>
<feature type="domain" description="Ribosome maturation factor RimP C-terminal" evidence="6">
    <location>
        <begin position="99"/>
        <end position="143"/>
    </location>
</feature>
<dbReference type="InterPro" id="IPR036847">
    <property type="entry name" value="RimP_C_sf"/>
</dbReference>
<evidence type="ECO:0000313" key="7">
    <source>
        <dbReference type="EMBL" id="PRZ43565.1"/>
    </source>
</evidence>
<dbReference type="InterPro" id="IPR028989">
    <property type="entry name" value="RimP_N"/>
</dbReference>
<dbReference type="SUPFAM" id="SSF74942">
    <property type="entry name" value="YhbC-like, C-terminal domain"/>
    <property type="match status" value="1"/>
</dbReference>
<reference evidence="7 8" key="1">
    <citation type="submission" date="2018-03" db="EMBL/GenBank/DDBJ databases">
        <title>Genomic Encyclopedia of Archaeal and Bacterial Type Strains, Phase II (KMG-II): from individual species to whole genera.</title>
        <authorList>
            <person name="Goeker M."/>
        </authorList>
    </citation>
    <scope>NUCLEOTIDE SEQUENCE [LARGE SCALE GENOMIC DNA]</scope>
    <source>
        <strain evidence="7 8">DSM 100065</strain>
    </source>
</reference>
<dbReference type="HAMAP" id="MF_01077">
    <property type="entry name" value="RimP"/>
    <property type="match status" value="1"/>
</dbReference>
<feature type="domain" description="Ribosome maturation factor RimP N-terminal" evidence="5">
    <location>
        <begin position="22"/>
        <end position="96"/>
    </location>
</feature>
<sequence>MRSDSKSPQASSGRDREQFGAIVGPVVTGSGFDLDDLAVSQAGRRTVVKVVVDGDNGVSLDDIAAMSRAISAALDDRDDDIGSAPYTLEVTSPGVDRPLTTPRHWKRATGRLVACTTEGNPIQGRVMSVQDEQVTLDVDGAQRCYTVDGLSPGKVQVEFAKAPKQPKAPKMPKEPKKQKKPKGS</sequence>
<evidence type="ECO:0000313" key="8">
    <source>
        <dbReference type="Proteomes" id="UP000237752"/>
    </source>
</evidence>
<dbReference type="AlphaFoldDB" id="A0A2T1A4N7"/>
<comment type="similarity">
    <text evidence="3">Belongs to the RimP family.</text>
</comment>
<dbReference type="PANTHER" id="PTHR33867:SF1">
    <property type="entry name" value="RIBOSOME MATURATION FACTOR RIMP"/>
    <property type="match status" value="1"/>
</dbReference>